<dbReference type="InterPro" id="IPR029063">
    <property type="entry name" value="SAM-dependent_MTases_sf"/>
</dbReference>
<comment type="function">
    <text evidence="6">Specifically methylates the adenine in position 1618 of 23S rRNA.</text>
</comment>
<dbReference type="PANTHER" id="PTHR13393:SF0">
    <property type="entry name" value="RNA N6-ADENOSINE-METHYLTRANSFERASE METTL16"/>
    <property type="match status" value="1"/>
</dbReference>
<feature type="region of interest" description="Disordered" evidence="7">
    <location>
        <begin position="1"/>
        <end position="22"/>
    </location>
</feature>
<reference evidence="9" key="1">
    <citation type="submission" date="2015-07" db="EMBL/GenBank/DDBJ databases">
        <title>Genome sequencing of Sunxiuqinia dokdonensis strain SK.</title>
        <authorList>
            <person name="Ahn S."/>
            <person name="Kim B.-C."/>
        </authorList>
    </citation>
    <scope>NUCLEOTIDE SEQUENCE [LARGE SCALE GENOMIC DNA]</scope>
    <source>
        <strain evidence="9">SK</strain>
    </source>
</reference>
<keyword evidence="5 6" id="KW-0949">S-adenosyl-L-methionine</keyword>
<dbReference type="STRING" id="1409788.NC99_19660"/>
<dbReference type="PANTHER" id="PTHR13393">
    <property type="entry name" value="SAM-DEPENDENT METHYLTRANSFERASE"/>
    <property type="match status" value="1"/>
</dbReference>
<dbReference type="NCBIfam" id="NF008725">
    <property type="entry name" value="PRK11727.1"/>
    <property type="match status" value="1"/>
</dbReference>
<dbReference type="AlphaFoldDB" id="A0A0L8V9J0"/>
<dbReference type="HAMAP" id="MF_01848">
    <property type="entry name" value="23SrRNA_methyltr_F"/>
    <property type="match status" value="1"/>
</dbReference>
<accession>A0A0L8V9J0</accession>
<dbReference type="GO" id="GO:0070475">
    <property type="term" value="P:rRNA base methylation"/>
    <property type="evidence" value="ECO:0007669"/>
    <property type="project" value="TreeGrafter"/>
</dbReference>
<comment type="caution">
    <text evidence="8">The sequence shown here is derived from an EMBL/GenBank/DDBJ whole genome shotgun (WGS) entry which is preliminary data.</text>
</comment>
<sequence>MHSKKKVHPNEKSNLHPRNKNRGRYDFGRLVAACPELAPVVRQNAYGDESIDFADPEAVKALNKALLVASYGLTYWDIPDGFLCPPVPGRADYIHHLADLLSRDNGGQIPTGSSVRCLDVGTGANVIYPIIGVMEYGWTFVGSDIDEHALESARKIILQNSELTGKIDLRQQTNSNDIFRGIIQPNERFDLTVCNPPFHASQAEAESGTMRKLRNLNKATSGKSQLNFGGRHHELWCEGGEAAFVRKMIQQSRQFATSCLWFSTLMSKQEKLKGVYRALRQAEAKEVETIPMGQGNKTSRLVGWTFLSKAGRQEWVKKRFLKI</sequence>
<dbReference type="Pfam" id="PF05971">
    <property type="entry name" value="Methyltransf_10"/>
    <property type="match status" value="1"/>
</dbReference>
<evidence type="ECO:0000256" key="2">
    <source>
        <dbReference type="ARBA" id="ARBA00022552"/>
    </source>
</evidence>
<name>A0A0L8V9J0_9BACT</name>
<keyword evidence="1 6" id="KW-0963">Cytoplasm</keyword>
<dbReference type="PATRIC" id="fig|1409788.3.peg.2034"/>
<keyword evidence="2 6" id="KW-0698">rRNA processing</keyword>
<dbReference type="EC" id="2.1.1.181" evidence="6"/>
<evidence type="ECO:0000256" key="1">
    <source>
        <dbReference type="ARBA" id="ARBA00022490"/>
    </source>
</evidence>
<evidence type="ECO:0000256" key="7">
    <source>
        <dbReference type="SAM" id="MobiDB-lite"/>
    </source>
</evidence>
<dbReference type="EMBL" id="LGIA01000148">
    <property type="protein sequence ID" value="KOH45104.1"/>
    <property type="molecule type" value="Genomic_DNA"/>
</dbReference>
<dbReference type="RefSeq" id="WP_053182555.1">
    <property type="nucleotide sequence ID" value="NZ_LGIA01000148.1"/>
</dbReference>
<dbReference type="Proteomes" id="UP000036958">
    <property type="component" value="Unassembled WGS sequence"/>
</dbReference>
<dbReference type="CDD" id="cd02440">
    <property type="entry name" value="AdoMet_MTases"/>
    <property type="match status" value="1"/>
</dbReference>
<comment type="similarity">
    <text evidence="6">Belongs to the methyltransferase superfamily. METTL16/RlmF family.</text>
</comment>
<evidence type="ECO:0000256" key="4">
    <source>
        <dbReference type="ARBA" id="ARBA00022679"/>
    </source>
</evidence>
<protein>
    <recommendedName>
        <fullName evidence="6">Ribosomal RNA large subunit methyltransferase F</fullName>
        <ecNumber evidence="6">2.1.1.181</ecNumber>
    </recommendedName>
    <alternativeName>
        <fullName evidence="6">23S rRNA mA1618 methyltransferase</fullName>
    </alternativeName>
    <alternativeName>
        <fullName evidence="6">rRNA adenine N-6-methyltransferase</fullName>
    </alternativeName>
</protein>
<keyword evidence="9" id="KW-1185">Reference proteome</keyword>
<comment type="catalytic activity">
    <reaction evidence="6">
        <text>adenosine(1618) in 23S rRNA + S-adenosyl-L-methionine = N(6)-methyladenosine(1618) in 23S rRNA + S-adenosyl-L-homocysteine + H(+)</text>
        <dbReference type="Rhea" id="RHEA:16497"/>
        <dbReference type="Rhea" id="RHEA-COMP:10229"/>
        <dbReference type="Rhea" id="RHEA-COMP:10231"/>
        <dbReference type="ChEBI" id="CHEBI:15378"/>
        <dbReference type="ChEBI" id="CHEBI:57856"/>
        <dbReference type="ChEBI" id="CHEBI:59789"/>
        <dbReference type="ChEBI" id="CHEBI:74411"/>
        <dbReference type="ChEBI" id="CHEBI:74449"/>
        <dbReference type="EC" id="2.1.1.181"/>
    </reaction>
</comment>
<dbReference type="OrthoDB" id="1115728at2"/>
<dbReference type="InterPro" id="IPR016909">
    <property type="entry name" value="rRNA_lsu_MeTfrase_F"/>
</dbReference>
<proteinExistence type="inferred from homology"/>
<keyword evidence="3 6" id="KW-0489">Methyltransferase</keyword>
<dbReference type="PIRSF" id="PIRSF029038">
    <property type="entry name" value="Mtase_YbiN_prd"/>
    <property type="match status" value="1"/>
</dbReference>
<gene>
    <name evidence="6" type="primary">rlmF</name>
    <name evidence="8" type="ORF">NC99_19660</name>
</gene>
<evidence type="ECO:0000256" key="5">
    <source>
        <dbReference type="ARBA" id="ARBA00022691"/>
    </source>
</evidence>
<evidence type="ECO:0000313" key="8">
    <source>
        <dbReference type="EMBL" id="KOH45104.1"/>
    </source>
</evidence>
<organism evidence="8 9">
    <name type="scientific">Sunxiuqinia dokdonensis</name>
    <dbReference type="NCBI Taxonomy" id="1409788"/>
    <lineage>
        <taxon>Bacteria</taxon>
        <taxon>Pseudomonadati</taxon>
        <taxon>Bacteroidota</taxon>
        <taxon>Bacteroidia</taxon>
        <taxon>Marinilabiliales</taxon>
        <taxon>Prolixibacteraceae</taxon>
        <taxon>Sunxiuqinia</taxon>
    </lineage>
</organism>
<dbReference type="GO" id="GO:0005737">
    <property type="term" value="C:cytoplasm"/>
    <property type="evidence" value="ECO:0007669"/>
    <property type="project" value="UniProtKB-SubCell"/>
</dbReference>
<keyword evidence="4 6" id="KW-0808">Transferase</keyword>
<dbReference type="SUPFAM" id="SSF53335">
    <property type="entry name" value="S-adenosyl-L-methionine-dependent methyltransferases"/>
    <property type="match status" value="1"/>
</dbReference>
<comment type="subcellular location">
    <subcellularLocation>
        <location evidence="6">Cytoplasm</location>
    </subcellularLocation>
</comment>
<dbReference type="InterPro" id="IPR010286">
    <property type="entry name" value="METTL16/RlmF"/>
</dbReference>
<evidence type="ECO:0000256" key="6">
    <source>
        <dbReference type="HAMAP-Rule" id="MF_01848"/>
    </source>
</evidence>
<dbReference type="Gene3D" id="3.40.50.150">
    <property type="entry name" value="Vaccinia Virus protein VP39"/>
    <property type="match status" value="1"/>
</dbReference>
<dbReference type="GO" id="GO:0052907">
    <property type="term" value="F:23S rRNA (adenine(1618)-N(6))-methyltransferase activity"/>
    <property type="evidence" value="ECO:0007669"/>
    <property type="project" value="UniProtKB-EC"/>
</dbReference>
<evidence type="ECO:0000313" key="9">
    <source>
        <dbReference type="Proteomes" id="UP000036958"/>
    </source>
</evidence>
<evidence type="ECO:0000256" key="3">
    <source>
        <dbReference type="ARBA" id="ARBA00022603"/>
    </source>
</evidence>